<gene>
    <name evidence="1" type="ORF">B0I33_104387</name>
</gene>
<evidence type="ECO:0000313" key="2">
    <source>
        <dbReference type="Proteomes" id="UP000238362"/>
    </source>
</evidence>
<comment type="caution">
    <text evidence="1">The sequence shown here is derived from an EMBL/GenBank/DDBJ whole genome shotgun (WGS) entry which is preliminary data.</text>
</comment>
<protein>
    <submittedName>
        <fullName evidence="1">Uncharacterized protein</fullName>
    </submittedName>
</protein>
<organism evidence="1 2">
    <name type="scientific">Prauserella shujinwangii</name>
    <dbReference type="NCBI Taxonomy" id="1453103"/>
    <lineage>
        <taxon>Bacteria</taxon>
        <taxon>Bacillati</taxon>
        <taxon>Actinomycetota</taxon>
        <taxon>Actinomycetes</taxon>
        <taxon>Pseudonocardiales</taxon>
        <taxon>Pseudonocardiaceae</taxon>
        <taxon>Prauserella</taxon>
    </lineage>
</organism>
<evidence type="ECO:0000313" key="1">
    <source>
        <dbReference type="EMBL" id="PRX48570.1"/>
    </source>
</evidence>
<accession>A0A2T0LX21</accession>
<dbReference type="Proteomes" id="UP000238362">
    <property type="component" value="Unassembled WGS sequence"/>
</dbReference>
<sequence length="87" mass="9762">MADTGGPREVRTLMQAHEALSSIRPPDDAAPQVWRDYYRRSAATYARVAEIDRGHHHEALYWAGRESRKADEITAQLIVSASAATRQ</sequence>
<name>A0A2T0LX21_9PSEU</name>
<keyword evidence="2" id="KW-1185">Reference proteome</keyword>
<dbReference type="OrthoDB" id="3627899at2"/>
<dbReference type="EMBL" id="PVNH01000004">
    <property type="protein sequence ID" value="PRX48570.1"/>
    <property type="molecule type" value="Genomic_DNA"/>
</dbReference>
<reference evidence="1 2" key="1">
    <citation type="submission" date="2018-03" db="EMBL/GenBank/DDBJ databases">
        <title>Genomic Encyclopedia of Type Strains, Phase III (KMG-III): the genomes of soil and plant-associated and newly described type strains.</title>
        <authorList>
            <person name="Whitman W."/>
        </authorList>
    </citation>
    <scope>NUCLEOTIDE SEQUENCE [LARGE SCALE GENOMIC DNA]</scope>
    <source>
        <strain evidence="1 2">CGMCC 4.7125</strain>
    </source>
</reference>
<dbReference type="AlphaFoldDB" id="A0A2T0LX21"/>
<dbReference type="NCBIfam" id="NF041510">
    <property type="entry name" value="AMED_5909_fam"/>
    <property type="match status" value="1"/>
</dbReference>
<dbReference type="InterPro" id="IPR048152">
    <property type="entry name" value="AMED_5909-like"/>
</dbReference>
<proteinExistence type="predicted"/>